<dbReference type="PANTHER" id="PTHR15977:SF15">
    <property type="entry name" value="CILIA- AND FLAGELLA-ASSOCIATED PROTEIN 46"/>
    <property type="match status" value="1"/>
</dbReference>
<evidence type="ECO:0000313" key="2">
    <source>
        <dbReference type="EMBL" id="KAG5450651.1"/>
    </source>
</evidence>
<feature type="compositionally biased region" description="Polar residues" evidence="1">
    <location>
        <begin position="1629"/>
        <end position="1640"/>
    </location>
</feature>
<feature type="compositionally biased region" description="Polar residues" evidence="1">
    <location>
        <begin position="2677"/>
        <end position="2702"/>
    </location>
</feature>
<feature type="compositionally biased region" description="Basic and acidic residues" evidence="1">
    <location>
        <begin position="2654"/>
        <end position="2665"/>
    </location>
</feature>
<reference evidence="2 3" key="2">
    <citation type="journal article" date="2021" name="Genomics">
        <title>High-quality reference genome for Clonorchis sinensis.</title>
        <authorList>
            <person name="Young N.D."/>
            <person name="Stroehlein A.J."/>
            <person name="Kinkar L."/>
            <person name="Wang T."/>
            <person name="Sohn W.M."/>
            <person name="Chang B.C.H."/>
            <person name="Kaur P."/>
            <person name="Weisz D."/>
            <person name="Dudchenko O."/>
            <person name="Aiden E.L."/>
            <person name="Korhonen P.K."/>
            <person name="Gasser R.B."/>
        </authorList>
    </citation>
    <scope>NUCLEOTIDE SEQUENCE [LARGE SCALE GENOMIC DNA]</scope>
    <source>
        <strain evidence="2">Cs-k2</strain>
    </source>
</reference>
<keyword evidence="2" id="KW-0282">Flagellum</keyword>
<keyword evidence="3" id="KW-1185">Reference proteome</keyword>
<feature type="region of interest" description="Disordered" evidence="1">
    <location>
        <begin position="1629"/>
        <end position="1654"/>
    </location>
</feature>
<sequence length="2979" mass="333267">MDRITQYILKAIEVGKNLANPDLMDAACTTFYRVVRDFIRAPSMEEITSHLNTITNVLLDGDMNIHPWKLFFALLLFEVYMKSGQKEKAAGIFGTALHKCQAVSSLEEMLPLLLRGFEARMEVSNPLVAFLLNTCESQELGVDRAESVSDDNASLVITEENQKIGREQALALQQSEVWCRIRLAVLRKSNKPVEKKTEELKNLVTALNPDEHLSEGSSSEETEHNLDSSKDDQVEIDMELCSFQPMRTEVRFSLLIDMGHLALNWQATSDETAAKFAFDLLTLRLGLLRETCRLEHNRESLLEVHKQYLVSGHQLLRNGLENGLDGPNVYTGCVVLWDICIPLFQRPTRQEKQLRDSLNLILKALDQTGSLHYQLLCQTHWMQAQCLADVDQIPQALTHLEQALRYEDTGELRDAILHLRNRLTLRSSLYEIPSKAEDIAGQVLEHLASINPKDLSPNNIKQLFNQTSWSGTASDDKKLAETFSLDVIFKRIGETLAPSTFAKAWEVCMRLEGFGKQNPQHQLTNRRVKRSERGQDTLEQLLWLANNAQIWSDLSLILQQELTNLLAEQPEGFKNAQQRVLLWRDLVTTARRFRMWAVSLLASRYCLLYDQCEVPTGAISSLQTANTLSSKNLLSTRKNAPGTDDGTSTLGSTAKAHLGSPRRKTLGKHPLNIQPGTRNLQELNVLRALAEVNCLYAESLCVLLRGQRPQCHLGGKMHKLHAPLDHLATRIDGQPGLGTAESVSLRVEKQLIEGEKKVEYWKTYCDWLQIVSESAMLAFQRSARISTELRDTQHFQACVVCLWNHCLPAVCAGEHDQLVATFQIILDCGDTLGSKALPLDLHCELASVYAHGSMQPWMPKSDLGLLLLPKNRDTSPTLKTKTPTSKGYKNIASHGKSPERSKVFTLPPEGRRPVQTASDWLIKVAKLVKHAEDDAENNRNRQLLAAQHDTGEMVSRNTRFYLTYTWMVTRQMLLSAPTYKHSFPGDMFHRSNPLAEKTDISAQDISASSARSTISIDSCTGSVITGAMLAVHAIWLTNRSKMLGAWTPMIRNLLNTHPVTVNASEAQQAPPSLPQFRDASLHEATALMERAFHKDVTSHGDIDNPTHAHKPSAPQIRRVTNSDRVVELSLWMKLIRCAIFEQDYNLALQLSDSAHMEHELSRTTSSQCDYHMAAFLNLRGLAVFGLFGLLKMQRSNSQHNKKNQSPSKLVTVGHVKPLMPNFEISDLFGDSIESSMFVAAEEALFNAVKFASRAKRYDLLVSCAEAYWKLCKTPDLTFFASVVQLLHQCVPLKERCKQILDLLVKSIDSDQRAKLNEAIRSESTTPTEGDQPELSDHFEQDLEENALFELIGPSPPTLPQFQRDLKLRTEIYMTLFDVLLLEGKHDDGLSLLSDGLRHFPRTNHRIPLFQRLVLTKGKLGLPVQLEMQKFSNQPQQVQAEIWRSLAYESRSKQDQILAFRSAIDVLKSSDYDQMKAELLMEFAQWLMSNRMDTRNCITLLEHAIDLLLTTGNSQGSANLLEAQTEQVGSTRKPVKTSVRQKGRPPVREQDKTQSSARVSGDPNVLFSIGDSKDIRRLDALLRAFVLLADILQIAGQHVPENNWLPYTLLAVACVRQIWTVALTSTKKASQYLQKTQTSSNEDTKAPKKPRNQSKQVAMDFAEHIPSDSVPSTLHDWVAFEVSNDTLRVWQKVYESWQANCNVSQHKNQAVPPLNEEKSEMLTATEEFVRQQINPYTFPSPFTTVSSLTRLADLVTEVGLTHLALPVLTLQLCLTSTTISTESTADLITRTPSGSQLARLKLLEVCCSLNSSRGVDHHKSQLGSVVPDETEVFHLLRLQNSTGGDLFSDYVVENWLQLAHRLAKLSQGMATRIFLETAERFASKSVHKITLLYVKATLAFVEGQYQLSRDLLAESTKLDPSDENFWLACTILRMDTLSTDPNLAARHLPGANVFLGLESSLERRITTHFGQQAVLEELKATEAQLTRRSDAWPFRAGWYAYQRGLLLARQGELEARLDESNHQLTQIYFQPKDIQSTSAFLGRSSGAPAKFLEAMELFNAVGRTRCAVRLARLPLAVYWKRCFEAEVASYISALPNRLIHPSFCCNCFGNALDAAQDCLNQAVELVTQVESSCTQKELSGCSFPVHRDLIDTKFVLVGIYLAMMRADAAYERSRLEQFKQKDPLARAVDVFVTSTGDDVSSETDQQTRWKRSVAVAFDCILTLISEVLGISERLPIYGLKCMLYIGEALKLKGDLLLPDDPHSMRLPDEFNSAGAALPTQDKTPTEDCPITPEMLHSGYRWRSRKDVLTDIKQHESYLEMYAQASRILLGVLAEAIAHNLLGIAKYAAELLLQCVGGTRVADAAITTSLLHGYQSCAAACRSRTHLALATLGRKLLGSRRINNLSTKFGYVTSGVASRTEVILRQLIWLCPSSASPLESVPFVYGFCSGIEPNSCAETLAWVSGLRTILLNSRFASSGGLSAGPDDHCSAISPWSCNLMDTLISTSKIWGRTVVQASVIFDPLKTLSEALLSVPGMDSQMASGWQLFLMEHSSDCSVLYVSFPKQLGKSARVGRADDTRKSPNKEPEYIHCKIPTSRPEIMRTVWSWKCSVAWDDARLGTFLDNSELYDMLQNSACLQRLLHHISVLWSKEVPTAEKEDKVKERKSGSKVKREKSKSPSKTSNKGKVVSPTQPSHSTDRSSLPQNGVVLMADSWLLELPLEALLMRSMKEGAKRQLSSGYLPSSISQDNPSTVDQLELTEAAANIPLLGWITRDFSYQAVHTRLFLQQKEQKSENAPHNQEKGATKTSGGSAQPAENLARKKETKTSRQSASGCFGIKSNSFCLLCDCHCSAHGITEQVTNASTAPLCLARDSTKSLILCPAEVLTDLKTSEQSNRPQQLTSQWTRMISSEQDLNPQEFIKLLTETTNGFITYSTEAFPGYLHLSRLINLSLPNCHFAGLFERVHNPDNNVRWNRENDTR</sequence>
<dbReference type="Proteomes" id="UP000286415">
    <property type="component" value="Unassembled WGS sequence"/>
</dbReference>
<dbReference type="OrthoDB" id="68437at2759"/>
<comment type="caution">
    <text evidence="2">The sequence shown here is derived from an EMBL/GenBank/DDBJ whole genome shotgun (WGS) entry which is preliminary data.</text>
</comment>
<organism evidence="2 3">
    <name type="scientific">Clonorchis sinensis</name>
    <name type="common">Chinese liver fluke</name>
    <dbReference type="NCBI Taxonomy" id="79923"/>
    <lineage>
        <taxon>Eukaryota</taxon>
        <taxon>Metazoa</taxon>
        <taxon>Spiralia</taxon>
        <taxon>Lophotrochozoa</taxon>
        <taxon>Platyhelminthes</taxon>
        <taxon>Trematoda</taxon>
        <taxon>Digenea</taxon>
        <taxon>Opisthorchiida</taxon>
        <taxon>Opisthorchiata</taxon>
        <taxon>Opisthorchiidae</taxon>
        <taxon>Clonorchis</taxon>
    </lineage>
</organism>
<evidence type="ECO:0000256" key="1">
    <source>
        <dbReference type="SAM" id="MobiDB-lite"/>
    </source>
</evidence>
<feature type="region of interest" description="Disordered" evidence="1">
    <location>
        <begin position="205"/>
        <end position="231"/>
    </location>
</feature>
<dbReference type="GO" id="GO:0035082">
    <property type="term" value="P:axoneme assembly"/>
    <property type="evidence" value="ECO:0007669"/>
    <property type="project" value="InterPro"/>
</dbReference>
<feature type="region of interest" description="Disordered" evidence="1">
    <location>
        <begin position="1522"/>
        <end position="1558"/>
    </location>
</feature>
<keyword evidence="2" id="KW-0966">Cell projection</keyword>
<dbReference type="GO" id="GO:0060294">
    <property type="term" value="P:cilium movement involved in cell motility"/>
    <property type="evidence" value="ECO:0007669"/>
    <property type="project" value="InterPro"/>
</dbReference>
<feature type="compositionally biased region" description="Basic residues" evidence="1">
    <location>
        <begin position="1532"/>
        <end position="1544"/>
    </location>
</feature>
<feature type="region of interest" description="Disordered" evidence="1">
    <location>
        <begin position="874"/>
        <end position="910"/>
    </location>
</feature>
<accession>A0A8T1MPH8</accession>
<dbReference type="InterPro" id="IPR039586">
    <property type="entry name" value="CFAP46"/>
</dbReference>
<dbReference type="EMBL" id="NIRI02000042">
    <property type="protein sequence ID" value="KAG5450651.1"/>
    <property type="molecule type" value="Genomic_DNA"/>
</dbReference>
<keyword evidence="2" id="KW-0969">Cilium</keyword>
<feature type="compositionally biased region" description="Low complexity" evidence="1">
    <location>
        <begin position="874"/>
        <end position="886"/>
    </location>
</feature>
<feature type="non-terminal residue" evidence="2">
    <location>
        <position position="2979"/>
    </location>
</feature>
<protein>
    <submittedName>
        <fullName evidence="2">Cilia- and flagella-associated protein 46</fullName>
    </submittedName>
</protein>
<feature type="region of interest" description="Disordered" evidence="1">
    <location>
        <begin position="633"/>
        <end position="668"/>
    </location>
</feature>
<proteinExistence type="predicted"/>
<feature type="region of interest" description="Disordered" evidence="1">
    <location>
        <begin position="2788"/>
        <end position="2823"/>
    </location>
</feature>
<feature type="region of interest" description="Disordered" evidence="1">
    <location>
        <begin position="2654"/>
        <end position="2702"/>
    </location>
</feature>
<name>A0A8T1MPH8_CLOSI</name>
<feature type="compositionally biased region" description="Basic and acidic residues" evidence="1">
    <location>
        <begin position="2788"/>
        <end position="2803"/>
    </location>
</feature>
<dbReference type="PANTHER" id="PTHR15977">
    <property type="entry name" value="CILIA- AND FLAGELLA-ASSOCIATED PROTEIN 46"/>
    <property type="match status" value="1"/>
</dbReference>
<feature type="compositionally biased region" description="Basic and acidic residues" evidence="1">
    <location>
        <begin position="221"/>
        <end position="231"/>
    </location>
</feature>
<gene>
    <name evidence="2" type="ORF">CSKR_108805</name>
</gene>
<reference evidence="2 3" key="1">
    <citation type="journal article" date="2018" name="Biotechnol. Adv.">
        <title>Improved genomic resources and new bioinformatic workflow for the carcinogenic parasite Clonorchis sinensis: Biotechnological implications.</title>
        <authorList>
            <person name="Wang D."/>
            <person name="Korhonen P.K."/>
            <person name="Gasser R.B."/>
            <person name="Young N.D."/>
        </authorList>
    </citation>
    <scope>NUCLEOTIDE SEQUENCE [LARGE SCALE GENOMIC DNA]</scope>
    <source>
        <strain evidence="2">Cs-k2</strain>
    </source>
</reference>
<evidence type="ECO:0000313" key="3">
    <source>
        <dbReference type="Proteomes" id="UP000286415"/>
    </source>
</evidence>
<feature type="compositionally biased region" description="Low complexity" evidence="1">
    <location>
        <begin position="642"/>
        <end position="653"/>
    </location>
</feature>